<dbReference type="GeneID" id="111736157"/>
<dbReference type="GO" id="GO:0042742">
    <property type="term" value="P:defense response to bacterium"/>
    <property type="evidence" value="ECO:0007669"/>
    <property type="project" value="UniProtKB-UniRule"/>
</dbReference>
<evidence type="ECO:0000313" key="8">
    <source>
        <dbReference type="Proteomes" id="UP000515202"/>
    </source>
</evidence>
<gene>
    <name evidence="9" type="primary">DEFB114</name>
</gene>
<dbReference type="GO" id="GO:0005576">
    <property type="term" value="C:extracellular region"/>
    <property type="evidence" value="ECO:0007669"/>
    <property type="project" value="UniProtKB-SubCell"/>
</dbReference>
<evidence type="ECO:0000256" key="5">
    <source>
        <dbReference type="ARBA" id="ARBA00023157"/>
    </source>
</evidence>
<keyword evidence="5" id="KW-1015">Disulfide bond</keyword>
<comment type="function">
    <text evidence="6">Has antibacterial activity.</text>
</comment>
<name>A0A6P6C8N9_PTEVA</name>
<dbReference type="Proteomes" id="UP000515202">
    <property type="component" value="Unplaced"/>
</dbReference>
<keyword evidence="6" id="KW-0211">Defensin</keyword>
<keyword evidence="8" id="KW-1185">Reference proteome</keyword>
<keyword evidence="6" id="KW-0044">Antibiotic</keyword>
<evidence type="ECO:0000313" key="9">
    <source>
        <dbReference type="RefSeq" id="XP_023383460.1"/>
    </source>
</evidence>
<dbReference type="OrthoDB" id="9835764at2759"/>
<dbReference type="Pfam" id="PF13841">
    <property type="entry name" value="Defensin_beta_2"/>
    <property type="match status" value="1"/>
</dbReference>
<dbReference type="GO" id="GO:0045087">
    <property type="term" value="P:innate immune response"/>
    <property type="evidence" value="ECO:0007669"/>
    <property type="project" value="InterPro"/>
</dbReference>
<evidence type="ECO:0000259" key="7">
    <source>
        <dbReference type="Pfam" id="PF13841"/>
    </source>
</evidence>
<reference evidence="9" key="1">
    <citation type="submission" date="2025-08" db="UniProtKB">
        <authorList>
            <consortium name="RefSeq"/>
        </authorList>
    </citation>
    <scope>IDENTIFICATION</scope>
    <source>
        <tissue evidence="9">Kidney</tissue>
    </source>
</reference>
<dbReference type="KEGG" id="pvp:111736157"/>
<dbReference type="CTD" id="245928"/>
<dbReference type="InterPro" id="IPR025933">
    <property type="entry name" value="Beta_defensin_dom"/>
</dbReference>
<evidence type="ECO:0000256" key="4">
    <source>
        <dbReference type="ARBA" id="ARBA00022729"/>
    </source>
</evidence>
<comment type="subcellular location">
    <subcellularLocation>
        <location evidence="1 6">Secreted</location>
    </subcellularLocation>
</comment>
<keyword evidence="4" id="KW-0732">Signal</keyword>
<keyword evidence="3 6" id="KW-0964">Secreted</keyword>
<evidence type="ECO:0000256" key="1">
    <source>
        <dbReference type="ARBA" id="ARBA00004613"/>
    </source>
</evidence>
<organism evidence="8 9">
    <name type="scientific">Pteropus vampyrus</name>
    <name type="common">Large flying fox</name>
    <dbReference type="NCBI Taxonomy" id="132908"/>
    <lineage>
        <taxon>Eukaryota</taxon>
        <taxon>Metazoa</taxon>
        <taxon>Chordata</taxon>
        <taxon>Craniata</taxon>
        <taxon>Vertebrata</taxon>
        <taxon>Euteleostomi</taxon>
        <taxon>Mammalia</taxon>
        <taxon>Eutheria</taxon>
        <taxon>Laurasiatheria</taxon>
        <taxon>Chiroptera</taxon>
        <taxon>Yinpterochiroptera</taxon>
        <taxon>Pteropodoidea</taxon>
        <taxon>Pteropodidae</taxon>
        <taxon>Pteropodinae</taxon>
        <taxon>Pteropus</taxon>
    </lineage>
</organism>
<evidence type="ECO:0000256" key="6">
    <source>
        <dbReference type="RuleBase" id="RU231113"/>
    </source>
</evidence>
<dbReference type="RefSeq" id="XP_023383460.1">
    <property type="nucleotide sequence ID" value="XM_023527692.1"/>
</dbReference>
<accession>A0A6P6C8N9</accession>
<comment type="similarity">
    <text evidence="2 6">Belongs to the beta-defensin family.</text>
</comment>
<sequence>MATEISNFSYSSFTVATCTLVDPDMCSKRFGRCRRHCLKEEKQIDICFSPNKICCIERLYEED</sequence>
<dbReference type="AlphaFoldDB" id="A0A6P6C8N9"/>
<evidence type="ECO:0000256" key="2">
    <source>
        <dbReference type="ARBA" id="ARBA00007371"/>
    </source>
</evidence>
<proteinExistence type="inferred from homology"/>
<keyword evidence="6" id="KW-0929">Antimicrobial</keyword>
<protein>
    <recommendedName>
        <fullName evidence="6">Beta-defensin</fullName>
    </recommendedName>
</protein>
<evidence type="ECO:0000256" key="3">
    <source>
        <dbReference type="ARBA" id="ARBA00022525"/>
    </source>
</evidence>
<feature type="domain" description="Beta-defensin" evidence="7">
    <location>
        <begin position="26"/>
        <end position="55"/>
    </location>
</feature>